<proteinExistence type="predicted"/>
<keyword evidence="3" id="KW-1185">Reference proteome</keyword>
<feature type="transmembrane region" description="Helical" evidence="1">
    <location>
        <begin position="57"/>
        <end position="75"/>
    </location>
</feature>
<sequence length="202" mass="23340">MTKVILIVGLILFLLYYISKKLSASFTATNSPAIIVKNGYQKIDTSKVIIADTSQKVMKNVGIGAILLIIMLALIIKIKILLFLFPISIYMIGYLFLFKNHLKKTSSQVIWYNKQTEDVIIESMTKDPYHFNLLRDVKAVQQIESIQNTKGLLFGYFRIKTQKEIIEIPYLVFQNNPSNHLFFDSLQKNFKIDIQKKIFPII</sequence>
<accession>A0ABV0BN44</accession>
<dbReference type="EMBL" id="JBDJNQ010000001">
    <property type="protein sequence ID" value="MEN5376181.1"/>
    <property type="molecule type" value="Genomic_DNA"/>
</dbReference>
<keyword evidence="1" id="KW-0812">Transmembrane</keyword>
<evidence type="ECO:0000256" key="1">
    <source>
        <dbReference type="SAM" id="Phobius"/>
    </source>
</evidence>
<reference evidence="2 3" key="1">
    <citation type="submission" date="2024-04" db="EMBL/GenBank/DDBJ databases">
        <title>WGS of bacteria from Torrens River.</title>
        <authorList>
            <person name="Wyrsch E.R."/>
            <person name="Drigo B."/>
        </authorList>
    </citation>
    <scope>NUCLEOTIDE SEQUENCE [LARGE SCALE GENOMIC DNA]</scope>
    <source>
        <strain evidence="2 3">TWI391</strain>
    </source>
</reference>
<protein>
    <submittedName>
        <fullName evidence="2">Uncharacterized protein</fullName>
    </submittedName>
</protein>
<evidence type="ECO:0000313" key="3">
    <source>
        <dbReference type="Proteomes" id="UP001409291"/>
    </source>
</evidence>
<feature type="transmembrane region" description="Helical" evidence="1">
    <location>
        <begin position="80"/>
        <end position="98"/>
    </location>
</feature>
<comment type="caution">
    <text evidence="2">The sequence shown here is derived from an EMBL/GenBank/DDBJ whole genome shotgun (WGS) entry which is preliminary data.</text>
</comment>
<evidence type="ECO:0000313" key="2">
    <source>
        <dbReference type="EMBL" id="MEN5376181.1"/>
    </source>
</evidence>
<dbReference type="RefSeq" id="WP_132845379.1">
    <property type="nucleotide sequence ID" value="NZ_JBDJLH010000005.1"/>
</dbReference>
<name>A0ABV0BN44_9SPHI</name>
<dbReference type="Proteomes" id="UP001409291">
    <property type="component" value="Unassembled WGS sequence"/>
</dbReference>
<organism evidence="2 3">
    <name type="scientific">Sphingobacterium kitahiroshimense</name>
    <dbReference type="NCBI Taxonomy" id="470446"/>
    <lineage>
        <taxon>Bacteria</taxon>
        <taxon>Pseudomonadati</taxon>
        <taxon>Bacteroidota</taxon>
        <taxon>Sphingobacteriia</taxon>
        <taxon>Sphingobacteriales</taxon>
        <taxon>Sphingobacteriaceae</taxon>
        <taxon>Sphingobacterium</taxon>
    </lineage>
</organism>
<gene>
    <name evidence="2" type="ORF">ABE541_02805</name>
</gene>
<keyword evidence="1" id="KW-1133">Transmembrane helix</keyword>
<keyword evidence="1" id="KW-0472">Membrane</keyword>